<dbReference type="EMBL" id="CAKOGP040002049">
    <property type="protein sequence ID" value="CAJ1960188.1"/>
    <property type="molecule type" value="Genomic_DNA"/>
</dbReference>
<evidence type="ECO:0000313" key="3">
    <source>
        <dbReference type="Proteomes" id="UP001295423"/>
    </source>
</evidence>
<accession>A0AAD2G2D2</accession>
<name>A0AAD2G2D2_9STRA</name>
<proteinExistence type="predicted"/>
<reference evidence="2" key="1">
    <citation type="submission" date="2023-08" db="EMBL/GenBank/DDBJ databases">
        <authorList>
            <person name="Audoor S."/>
            <person name="Bilcke G."/>
        </authorList>
    </citation>
    <scope>NUCLEOTIDE SEQUENCE</scope>
</reference>
<sequence length="895" mass="100090">MMAPLETGTAQHLALWEKAKNWAAKFRPQHLLRYDVLPLIRATALKTLEYVMPLSTLGRSDWVSIMSPILQASLHKAGICRSFPRVVVFAPLKYQGLGISHPFALQVFHHLSVLMRHSANRTKTGQYLEANFQSHQLKTGTSFPLLQQEPTNTGILASETWLKRVWIDLDSLGIRVEISSPPLSLHCADDRLLMDIFVDALVDQGELLWLNWCRQYLQVTTLSELTTADGRSLTAASLAGQPSGHFVTSYNWPRARRPGPSHWDLWRRVLSQAVIRPYSRRRRLLQPLGPWSDSLDRWTWLLSRTSSILFHRTASNLSIYRPINSRSHRTFRRDLHHNWTGPLPGDVQRASVDLHPRTAYVTVTGTAPVDPPDPETLPSSILHIWRELAADMADEWGWVPEYIYIEGDEQVLLEALEKGKLWVSSDGSFKQQVGTAAVQLRTRRGGHVVWIKCRAPGKREDQSAYRSELIGLLAGILVASWLRLRLQSLAKPRVRVACDGIAALRQAFSTWPLSPTAPHFDLLSSIREALRVSNISWAEQHVGGHADQTKTWHQMSWWQRRNSEVDDIAQGYADELIATNDTIARNPKFFCEPCAIYIDNEKVSCLALASVDEAVVLPELMEYWAAKGRLAPEHFRLVDWPIVHRAMKSLKPAEQRFITKNKVGMCGVGKFRKRRGLDSKNRCPLCGLEEDHLHVPRCPSSRAKTQWQLLLQELQEWFQSTTTATPIAQFLGALLRTIHNPSNQPQPETPSPKSVRPNSASAPNASSKAFSPTAGPTSRNNSTALAVVADPVIAGLPIYLNSSSLSVKACGSIAMMSFILTTTSSTNSVQLLSIDAYMTSLTWVLATCLGTFALPSVDPALWQSSDSNWRIRRNGSSSSPKPAAKSDDPLQAGDD</sequence>
<evidence type="ECO:0000256" key="1">
    <source>
        <dbReference type="SAM" id="MobiDB-lite"/>
    </source>
</evidence>
<feature type="region of interest" description="Disordered" evidence="1">
    <location>
        <begin position="871"/>
        <end position="895"/>
    </location>
</feature>
<feature type="region of interest" description="Disordered" evidence="1">
    <location>
        <begin position="739"/>
        <end position="779"/>
    </location>
</feature>
<gene>
    <name evidence="2" type="ORF">CYCCA115_LOCUS18604</name>
</gene>
<keyword evidence="3" id="KW-1185">Reference proteome</keyword>
<dbReference type="AlphaFoldDB" id="A0AAD2G2D2"/>
<organism evidence="2 3">
    <name type="scientific">Cylindrotheca closterium</name>
    <dbReference type="NCBI Taxonomy" id="2856"/>
    <lineage>
        <taxon>Eukaryota</taxon>
        <taxon>Sar</taxon>
        <taxon>Stramenopiles</taxon>
        <taxon>Ochrophyta</taxon>
        <taxon>Bacillariophyta</taxon>
        <taxon>Bacillariophyceae</taxon>
        <taxon>Bacillariophycidae</taxon>
        <taxon>Bacillariales</taxon>
        <taxon>Bacillariaceae</taxon>
        <taxon>Cylindrotheca</taxon>
    </lineage>
</organism>
<comment type="caution">
    <text evidence="2">The sequence shown here is derived from an EMBL/GenBank/DDBJ whole genome shotgun (WGS) entry which is preliminary data.</text>
</comment>
<evidence type="ECO:0000313" key="2">
    <source>
        <dbReference type="EMBL" id="CAJ1960188.1"/>
    </source>
</evidence>
<protein>
    <submittedName>
        <fullName evidence="2">Uncharacterized protein</fullName>
    </submittedName>
</protein>
<feature type="compositionally biased region" description="Low complexity" evidence="1">
    <location>
        <begin position="757"/>
        <end position="772"/>
    </location>
</feature>
<dbReference type="Proteomes" id="UP001295423">
    <property type="component" value="Unassembled WGS sequence"/>
</dbReference>